<dbReference type="SUPFAM" id="SSF53474">
    <property type="entry name" value="alpha/beta-Hydrolases"/>
    <property type="match status" value="1"/>
</dbReference>
<proteinExistence type="inferred from homology"/>
<dbReference type="GO" id="GO:0016298">
    <property type="term" value="F:lipase activity"/>
    <property type="evidence" value="ECO:0007669"/>
    <property type="project" value="InterPro"/>
</dbReference>
<keyword evidence="3" id="KW-0964">Secreted</keyword>
<dbReference type="Pfam" id="PF00151">
    <property type="entry name" value="Lipase"/>
    <property type="match status" value="1"/>
</dbReference>
<dbReference type="InterPro" id="IPR000734">
    <property type="entry name" value="TAG_lipase"/>
</dbReference>
<dbReference type="GO" id="GO:0017171">
    <property type="term" value="F:serine hydrolase activity"/>
    <property type="evidence" value="ECO:0007669"/>
    <property type="project" value="TreeGrafter"/>
</dbReference>
<dbReference type="InterPro" id="IPR013818">
    <property type="entry name" value="Lipase"/>
</dbReference>
<evidence type="ECO:0000313" key="6">
    <source>
        <dbReference type="EMBL" id="CAG9809066.1"/>
    </source>
</evidence>
<evidence type="ECO:0000259" key="5">
    <source>
        <dbReference type="Pfam" id="PF00151"/>
    </source>
</evidence>
<evidence type="ECO:0000256" key="2">
    <source>
        <dbReference type="ARBA" id="ARBA00010701"/>
    </source>
</evidence>
<dbReference type="GO" id="GO:0016042">
    <property type="term" value="P:lipid catabolic process"/>
    <property type="evidence" value="ECO:0007669"/>
    <property type="project" value="TreeGrafter"/>
</dbReference>
<reference evidence="6" key="2">
    <citation type="submission" date="2022-10" db="EMBL/GenBank/DDBJ databases">
        <authorList>
            <consortium name="ENA_rothamsted_submissions"/>
            <consortium name="culmorum"/>
            <person name="King R."/>
        </authorList>
    </citation>
    <scope>NUCLEOTIDE SEQUENCE</scope>
</reference>
<dbReference type="Proteomes" id="UP001153620">
    <property type="component" value="Chromosome 3"/>
</dbReference>
<reference evidence="6" key="1">
    <citation type="submission" date="2022-01" db="EMBL/GenBank/DDBJ databases">
        <authorList>
            <person name="King R."/>
        </authorList>
    </citation>
    <scope>NUCLEOTIDE SEQUENCE</scope>
</reference>
<accession>A0A9N9WX60</accession>
<evidence type="ECO:0000313" key="7">
    <source>
        <dbReference type="Proteomes" id="UP001153620"/>
    </source>
</evidence>
<dbReference type="PRINTS" id="PR00821">
    <property type="entry name" value="TAGLIPASE"/>
</dbReference>
<dbReference type="Gene3D" id="3.40.50.1820">
    <property type="entry name" value="alpha/beta hydrolase"/>
    <property type="match status" value="1"/>
</dbReference>
<feature type="domain" description="Lipase" evidence="5">
    <location>
        <begin position="11"/>
        <end position="243"/>
    </location>
</feature>
<evidence type="ECO:0000256" key="4">
    <source>
        <dbReference type="RuleBase" id="RU004262"/>
    </source>
</evidence>
<dbReference type="PANTHER" id="PTHR11610">
    <property type="entry name" value="LIPASE"/>
    <property type="match status" value="1"/>
</dbReference>
<dbReference type="AlphaFoldDB" id="A0A9N9WX60"/>
<dbReference type="OrthoDB" id="199913at2759"/>
<sequence length="247" mass="28055">MKLLKLKLCYSPDMNTSYSINLGSMAEMVHFPNFNKSIPTIIYIRGFLGSGEFDNSVEELRSAYLLTKKENFVAVDWSAYSKIKIGIPYFDNIADLKTICEKTAEQLKKIQSYRNFYLIGHSLGAQCAGLVGRHLKKISNNEFIIPRIYALDPAGPHFRRDNGYFESVTKSDAAYVQVIHTNYGLYGLDRSTGHSDFYPNNGMKQPECLTNMCSHRFAWVVFQKTVIQEGLFTAQKCDSFNKFIGGD</sequence>
<dbReference type="InterPro" id="IPR029058">
    <property type="entry name" value="AB_hydrolase_fold"/>
</dbReference>
<evidence type="ECO:0000256" key="3">
    <source>
        <dbReference type="ARBA" id="ARBA00022525"/>
    </source>
</evidence>
<dbReference type="GO" id="GO:0005615">
    <property type="term" value="C:extracellular space"/>
    <property type="evidence" value="ECO:0007669"/>
    <property type="project" value="TreeGrafter"/>
</dbReference>
<organism evidence="6 7">
    <name type="scientific">Chironomus riparius</name>
    <dbReference type="NCBI Taxonomy" id="315576"/>
    <lineage>
        <taxon>Eukaryota</taxon>
        <taxon>Metazoa</taxon>
        <taxon>Ecdysozoa</taxon>
        <taxon>Arthropoda</taxon>
        <taxon>Hexapoda</taxon>
        <taxon>Insecta</taxon>
        <taxon>Pterygota</taxon>
        <taxon>Neoptera</taxon>
        <taxon>Endopterygota</taxon>
        <taxon>Diptera</taxon>
        <taxon>Nematocera</taxon>
        <taxon>Chironomoidea</taxon>
        <taxon>Chironomidae</taxon>
        <taxon>Chironominae</taxon>
        <taxon>Chironomus</taxon>
    </lineage>
</organism>
<keyword evidence="7" id="KW-1185">Reference proteome</keyword>
<gene>
    <name evidence="6" type="ORF">CHIRRI_LOCUS11898</name>
</gene>
<dbReference type="PANTHER" id="PTHR11610:SF173">
    <property type="entry name" value="LIPASE DOMAIN-CONTAINING PROTEIN-RELATED"/>
    <property type="match status" value="1"/>
</dbReference>
<comment type="subcellular location">
    <subcellularLocation>
        <location evidence="1">Secreted</location>
    </subcellularLocation>
</comment>
<protein>
    <recommendedName>
        <fullName evidence="5">Lipase domain-containing protein</fullName>
    </recommendedName>
</protein>
<evidence type="ECO:0000256" key="1">
    <source>
        <dbReference type="ARBA" id="ARBA00004613"/>
    </source>
</evidence>
<comment type="similarity">
    <text evidence="2 4">Belongs to the AB hydrolase superfamily. Lipase family.</text>
</comment>
<dbReference type="EMBL" id="OU895879">
    <property type="protein sequence ID" value="CAG9809066.1"/>
    <property type="molecule type" value="Genomic_DNA"/>
</dbReference>
<name>A0A9N9WX60_9DIPT</name>